<keyword evidence="1" id="KW-0812">Transmembrane</keyword>
<dbReference type="EMBL" id="ASQA01000037">
    <property type="protein sequence ID" value="ETT81512.1"/>
    <property type="molecule type" value="Genomic_DNA"/>
</dbReference>
<evidence type="ECO:0000256" key="1">
    <source>
        <dbReference type="SAM" id="Phobius"/>
    </source>
</evidence>
<dbReference type="Proteomes" id="UP000019062">
    <property type="component" value="Unassembled WGS sequence"/>
</dbReference>
<dbReference type="eggNOG" id="ENOG5032S1V">
    <property type="taxonomic scope" value="Bacteria"/>
</dbReference>
<gene>
    <name evidence="2" type="ORF">C176_18667</name>
</gene>
<reference evidence="2 3" key="1">
    <citation type="journal article" date="2014" name="BMC Genomics">
        <title>Genomic comparison of sporeforming bacilli isolated from milk.</title>
        <authorList>
            <person name="Moreno Switt A.I."/>
            <person name="Andrus A.D."/>
            <person name="Ranieri M.L."/>
            <person name="Orsi R.H."/>
            <person name="Ivy R."/>
            <person name="den Bakker H.C."/>
            <person name="Martin N.H."/>
            <person name="Wiedmann M."/>
            <person name="Boor K.J."/>
        </authorList>
    </citation>
    <scope>NUCLEOTIDE SEQUENCE [LARGE SCALE GENOMIC DNA]</scope>
    <source>
        <strain evidence="2 3">FSL R5-213</strain>
    </source>
</reference>
<keyword evidence="3" id="KW-1185">Reference proteome</keyword>
<sequence length="150" mass="17235">MNRIKKIYVFIIIGLIVICTFIFEPFRSEPPTPKITTGKTVIPTTQGSFCWDGPLFTRCVDKIYSSPLEMAKVHKPMKVSPNQEIRIKFKRKPLAGTLQVEEWRDKKNIKNIKVKDAKILAPKEKGVYIYHVMANWKDGSGNHAFSIEVK</sequence>
<accession>W4ENC7</accession>
<proteinExistence type="predicted"/>
<evidence type="ECO:0000313" key="3">
    <source>
        <dbReference type="Proteomes" id="UP000019062"/>
    </source>
</evidence>
<protein>
    <submittedName>
        <fullName evidence="2">Uncharacterized protein</fullName>
    </submittedName>
</protein>
<evidence type="ECO:0000313" key="2">
    <source>
        <dbReference type="EMBL" id="ETT81512.1"/>
    </source>
</evidence>
<dbReference type="AlphaFoldDB" id="W4ENC7"/>
<name>W4ENC7_9BACL</name>
<organism evidence="2 3">
    <name type="scientific">Viridibacillus arenosi FSL R5-213</name>
    <dbReference type="NCBI Taxonomy" id="1227360"/>
    <lineage>
        <taxon>Bacteria</taxon>
        <taxon>Bacillati</taxon>
        <taxon>Bacillota</taxon>
        <taxon>Bacilli</taxon>
        <taxon>Bacillales</taxon>
        <taxon>Caryophanaceae</taxon>
        <taxon>Viridibacillus</taxon>
    </lineage>
</organism>
<keyword evidence="1" id="KW-1133">Transmembrane helix</keyword>
<comment type="caution">
    <text evidence="2">The sequence shown here is derived from an EMBL/GenBank/DDBJ whole genome shotgun (WGS) entry which is preliminary data.</text>
</comment>
<feature type="transmembrane region" description="Helical" evidence="1">
    <location>
        <begin position="7"/>
        <end position="26"/>
    </location>
</feature>
<keyword evidence="1" id="KW-0472">Membrane</keyword>
<dbReference type="RefSeq" id="WP_051448823.1">
    <property type="nucleotide sequence ID" value="NZ_ASQA01000037.1"/>
</dbReference>